<keyword evidence="2 12" id="KW-1003">Cell membrane</keyword>
<dbReference type="PANTHER" id="PTHR10067:SF6">
    <property type="entry name" value="PHOSPHATIDYLSERINE DECARBOXYLASE PROENZYME, MITOCHONDRIAL"/>
    <property type="match status" value="1"/>
</dbReference>
<sequence length="341" mass="37610">MLDNIKIKLQYWLPKIWLTRLAGWGANQRAGKLTKLVIDLFVRQYGVNMQEAQQPDTASYRTFNEFFARPLRPGVRPIDPHAHRLVQPADGVLSQFGPITEGKLIQAKNHNYTLEALLAGNYVMAEKFRDGLFATIYLSPRDYHRLHMPCDGVLREMIYVPGELFSVNLLTADHVPNLFARNERVICLFDTEFGPLAQILVGATIVGSIETVWSGVVTPPREGIIKRWTYPQAGEEGAVVLAKGEEMGRFNLGSTVINLFSAGDLQFSAHLNTMSVTRVGEPFAEVRQEEQAPVVFPEGTELEESGAAQSPAIAASESVPANEPKTAAETSGQTGHKPDAP</sequence>
<keyword evidence="9 12" id="KW-0456">Lyase</keyword>
<dbReference type="OrthoDB" id="9802030at2"/>
<name>A0A4R3VHA9_9GAMM</name>
<feature type="region of interest" description="Disordered" evidence="13">
    <location>
        <begin position="293"/>
        <end position="341"/>
    </location>
</feature>
<keyword evidence="15" id="KW-1185">Reference proteome</keyword>
<dbReference type="UniPathway" id="UPA00558">
    <property type="reaction ID" value="UER00616"/>
</dbReference>
<dbReference type="GO" id="GO:0005886">
    <property type="term" value="C:plasma membrane"/>
    <property type="evidence" value="ECO:0007669"/>
    <property type="project" value="UniProtKB-SubCell"/>
</dbReference>
<feature type="active site" description="Schiff-base intermediate with substrate; via pyruvic acid; for decarboxylase activity" evidence="12">
    <location>
        <position position="254"/>
    </location>
</feature>
<dbReference type="GO" id="GO:0004609">
    <property type="term" value="F:phosphatidylserine decarboxylase activity"/>
    <property type="evidence" value="ECO:0007669"/>
    <property type="project" value="UniProtKB-UniRule"/>
</dbReference>
<comment type="catalytic activity">
    <reaction evidence="12">
        <text>a 1,2-diacyl-sn-glycero-3-phospho-L-serine + H(+) = a 1,2-diacyl-sn-glycero-3-phosphoethanolamine + CO2</text>
        <dbReference type="Rhea" id="RHEA:20828"/>
        <dbReference type="ChEBI" id="CHEBI:15378"/>
        <dbReference type="ChEBI" id="CHEBI:16526"/>
        <dbReference type="ChEBI" id="CHEBI:57262"/>
        <dbReference type="ChEBI" id="CHEBI:64612"/>
        <dbReference type="EC" id="4.1.1.65"/>
    </reaction>
</comment>
<comment type="function">
    <text evidence="12">Catalyzes the formation of phosphatidylethanolamine (PtdEtn) from phosphatidylserine (PtdSer).</text>
</comment>
<feature type="modified residue" description="Pyruvic acid (Ser); by autocatalysis" evidence="12">
    <location>
        <position position="254"/>
    </location>
</feature>
<accession>A0A4R3VHA9</accession>
<evidence type="ECO:0000313" key="15">
    <source>
        <dbReference type="Proteomes" id="UP000295433"/>
    </source>
</evidence>
<comment type="subcellular location">
    <subcellularLocation>
        <location evidence="12">Cell membrane</location>
        <topology evidence="12">Peripheral membrane protein</topology>
    </subcellularLocation>
</comment>
<dbReference type="InterPro" id="IPR003817">
    <property type="entry name" value="PS_Dcarbxylase"/>
</dbReference>
<evidence type="ECO:0000256" key="5">
    <source>
        <dbReference type="ARBA" id="ARBA00023098"/>
    </source>
</evidence>
<evidence type="ECO:0000256" key="1">
    <source>
        <dbReference type="ARBA" id="ARBA00005189"/>
    </source>
</evidence>
<keyword evidence="4 12" id="KW-0210">Decarboxylase</keyword>
<comment type="pathway">
    <text evidence="12">Phospholipid metabolism; phosphatidylethanolamine biosynthesis; phosphatidylethanolamine from CDP-diacylglycerol: step 2/2.</text>
</comment>
<dbReference type="HAMAP" id="MF_00662">
    <property type="entry name" value="PS_decarb_PSD_B_type1"/>
    <property type="match status" value="1"/>
</dbReference>
<feature type="active site" description="Charge relay system; for autoendoproteolytic cleavage activity" evidence="12">
    <location>
        <position position="147"/>
    </location>
</feature>
<dbReference type="NCBIfam" id="TIGR00163">
    <property type="entry name" value="PS_decarb"/>
    <property type="match status" value="1"/>
</dbReference>
<dbReference type="InterPro" id="IPR033178">
    <property type="entry name" value="PSD_type1_pro"/>
</dbReference>
<comment type="cofactor">
    <cofactor evidence="12">
        <name>pyruvate</name>
        <dbReference type="ChEBI" id="CHEBI:15361"/>
    </cofactor>
    <text evidence="12">Binds 1 pyruvoyl group covalently per subunit.</text>
</comment>
<dbReference type="InterPro" id="IPR033177">
    <property type="entry name" value="PSD-B"/>
</dbReference>
<feature type="active site" description="Charge relay system; for autoendoproteolytic cleavage activity" evidence="12">
    <location>
        <position position="254"/>
    </location>
</feature>
<dbReference type="GO" id="GO:0006646">
    <property type="term" value="P:phosphatidylethanolamine biosynthetic process"/>
    <property type="evidence" value="ECO:0007669"/>
    <property type="project" value="UniProtKB-UniRule"/>
</dbReference>
<evidence type="ECO:0000256" key="11">
    <source>
        <dbReference type="ARBA" id="ARBA00023317"/>
    </source>
</evidence>
<dbReference type="AlphaFoldDB" id="A0A4R3VHA9"/>
<comment type="caution">
    <text evidence="14">The sequence shown here is derived from an EMBL/GenBank/DDBJ whole genome shotgun (WGS) entry which is preliminary data.</text>
</comment>
<keyword evidence="5 12" id="KW-0443">Lipid metabolism</keyword>
<dbReference type="Proteomes" id="UP000295433">
    <property type="component" value="Unassembled WGS sequence"/>
</dbReference>
<dbReference type="PANTHER" id="PTHR10067">
    <property type="entry name" value="PHOSPHATIDYLSERINE DECARBOXYLASE"/>
    <property type="match status" value="1"/>
</dbReference>
<dbReference type="EMBL" id="SMBY01000013">
    <property type="protein sequence ID" value="TCV03701.1"/>
    <property type="molecule type" value="Genomic_DNA"/>
</dbReference>
<comment type="subunit">
    <text evidence="12">Heterodimer of a large membrane-associated beta subunit and a small pyruvoyl-containing alpha subunit.</text>
</comment>
<keyword evidence="3 12" id="KW-0444">Lipid biosynthesis</keyword>
<comment type="similarity">
    <text evidence="12">Belongs to the phosphatidylserine decarboxylase family. PSD-B subfamily. Prokaryotic type I sub-subfamily.</text>
</comment>
<protein>
    <recommendedName>
        <fullName evidence="12">Phosphatidylserine decarboxylase proenzyme</fullName>
        <ecNumber evidence="12">4.1.1.65</ecNumber>
    </recommendedName>
    <component>
        <recommendedName>
            <fullName evidence="12">Phosphatidylserine decarboxylase alpha chain</fullName>
        </recommendedName>
    </component>
    <component>
        <recommendedName>
            <fullName evidence="12">Phosphatidylserine decarboxylase beta chain</fullName>
        </recommendedName>
    </component>
</protein>
<evidence type="ECO:0000256" key="6">
    <source>
        <dbReference type="ARBA" id="ARBA00023136"/>
    </source>
</evidence>
<keyword evidence="7 12" id="KW-0865">Zymogen</keyword>
<keyword evidence="10 12" id="KW-1208">Phospholipid metabolism</keyword>
<evidence type="ECO:0000256" key="10">
    <source>
        <dbReference type="ARBA" id="ARBA00023264"/>
    </source>
</evidence>
<feature type="active site" description="Charge relay system; for autoendoproteolytic cleavage activity" evidence="12">
    <location>
        <position position="90"/>
    </location>
</feature>
<proteinExistence type="inferred from homology"/>
<evidence type="ECO:0000313" key="14">
    <source>
        <dbReference type="EMBL" id="TCV03701.1"/>
    </source>
</evidence>
<comment type="pathway">
    <text evidence="1">Lipid metabolism.</text>
</comment>
<keyword evidence="8 12" id="KW-0594">Phospholipid biosynthesis</keyword>
<evidence type="ECO:0000256" key="2">
    <source>
        <dbReference type="ARBA" id="ARBA00022475"/>
    </source>
</evidence>
<evidence type="ECO:0000256" key="13">
    <source>
        <dbReference type="SAM" id="MobiDB-lite"/>
    </source>
</evidence>
<dbReference type="RefSeq" id="WP_132458432.1">
    <property type="nucleotide sequence ID" value="NZ_JAWIZJ010000013.1"/>
</dbReference>
<organism evidence="14 15">
    <name type="scientific">Samsonia erythrinae</name>
    <dbReference type="NCBI Taxonomy" id="160434"/>
    <lineage>
        <taxon>Bacteria</taxon>
        <taxon>Pseudomonadati</taxon>
        <taxon>Pseudomonadota</taxon>
        <taxon>Gammaproteobacteria</taxon>
        <taxon>Enterobacterales</taxon>
        <taxon>Pectobacteriaceae</taxon>
        <taxon>Samsonia</taxon>
    </lineage>
</organism>
<evidence type="ECO:0000256" key="3">
    <source>
        <dbReference type="ARBA" id="ARBA00022516"/>
    </source>
</evidence>
<feature type="chain" id="PRO_5023391355" description="Phosphatidylserine decarboxylase beta chain" evidence="12">
    <location>
        <begin position="1"/>
        <end position="253"/>
    </location>
</feature>
<feature type="site" description="Cleavage (non-hydrolytic); by autocatalysis" evidence="12">
    <location>
        <begin position="253"/>
        <end position="254"/>
    </location>
</feature>
<feature type="chain" id="PRO_5023391356" description="Phosphatidylserine decarboxylase alpha chain" evidence="12">
    <location>
        <begin position="254"/>
        <end position="341"/>
    </location>
</feature>
<evidence type="ECO:0000256" key="12">
    <source>
        <dbReference type="HAMAP-Rule" id="MF_00662"/>
    </source>
</evidence>
<evidence type="ECO:0000256" key="7">
    <source>
        <dbReference type="ARBA" id="ARBA00023145"/>
    </source>
</evidence>
<keyword evidence="6 12" id="KW-0472">Membrane</keyword>
<reference evidence="14 15" key="1">
    <citation type="submission" date="2019-03" db="EMBL/GenBank/DDBJ databases">
        <title>Genomic Encyclopedia of Type Strains, Phase IV (KMG-IV): sequencing the most valuable type-strain genomes for metagenomic binning, comparative biology and taxonomic classification.</title>
        <authorList>
            <person name="Goeker M."/>
        </authorList>
    </citation>
    <scope>NUCLEOTIDE SEQUENCE [LARGE SCALE GENOMIC DNA]</scope>
    <source>
        <strain evidence="14 15">DSM 16730</strain>
    </source>
</reference>
<dbReference type="EC" id="4.1.1.65" evidence="12"/>
<evidence type="ECO:0000256" key="9">
    <source>
        <dbReference type="ARBA" id="ARBA00023239"/>
    </source>
</evidence>
<gene>
    <name evidence="12" type="primary">psd</name>
    <name evidence="14" type="ORF">EDC54_11328</name>
</gene>
<evidence type="ECO:0000256" key="8">
    <source>
        <dbReference type="ARBA" id="ARBA00023209"/>
    </source>
</evidence>
<keyword evidence="11 12" id="KW-0670">Pyruvate</keyword>
<comment type="PTM">
    <text evidence="12">Is synthesized initially as an inactive proenzyme. Formation of the active enzyme involves a self-maturation process in which the active site pyruvoyl group is generated from an internal serine residue via an autocatalytic post-translational modification. Two non-identical subunits are generated from the proenzyme in this reaction, and the pyruvate is formed at the N-terminus of the alpha chain, which is derived from the carboxyl end of the proenzyme. The autoendoproteolytic cleavage occurs by a canonical serine protease mechanism, in which the side chain hydroxyl group of the serine supplies its oxygen atom to form the C-terminus of the beta chain, while the remainder of the serine residue undergoes an oxidative deamination to produce ammonia and the pyruvoyl prosthetic group on the alpha chain. During this reaction, the Ser that is part of the protease active site of the proenzyme becomes the pyruvoyl prosthetic group, which constitutes an essential element of the active site of the mature decarboxylase.</text>
</comment>
<evidence type="ECO:0000256" key="4">
    <source>
        <dbReference type="ARBA" id="ARBA00022793"/>
    </source>
</evidence>
<dbReference type="Pfam" id="PF02666">
    <property type="entry name" value="PS_Dcarbxylase"/>
    <property type="match status" value="1"/>
</dbReference>